<protein>
    <submittedName>
        <fullName evidence="8">NAD(P)-dependent alcohol dehydrogenase</fullName>
    </submittedName>
</protein>
<proteinExistence type="inferred from homology"/>
<dbReference type="InterPro" id="IPR036291">
    <property type="entry name" value="NAD(P)-bd_dom_sf"/>
</dbReference>
<dbReference type="RefSeq" id="WP_141636444.1">
    <property type="nucleotide sequence ID" value="NZ_VIGB01000003.1"/>
</dbReference>
<sequence>MATATAAVARSAGQAFGIERIQLDAPRPHEVLVELEAVGICHTDLSVRAGHTPFPLPGVLGHEGVGTVAAVGDAVTSTTRGERVLLSFDSCGACRACRELRPVQCLHWQALNLFGGRRLDGSAVLWDDTGRSLHGKFFGQSSFATLALASDRNVVPVPKDLPAEALTPFGCGVQTGAGAVLNVLCPEPGHTLAVFGAGGVGLAAVMAARLTAATRIIAVDLHPARLELARELGATDTVDAHEQDAVAAIEELTDGHGADRALEASGALPALRQAVTALAVGGVLGVAGAPPQGTELGIDIPQLLDRGPRIVGINQGASLPQRFLPALVELFRTGRLPVDKLVRGYPFDQIERAAEDALSGAVVKPVLQMSG</sequence>
<evidence type="ECO:0000313" key="8">
    <source>
        <dbReference type="EMBL" id="TQF05996.1"/>
    </source>
</evidence>
<dbReference type="Proteomes" id="UP000319103">
    <property type="component" value="Unassembled WGS sequence"/>
</dbReference>
<evidence type="ECO:0000256" key="1">
    <source>
        <dbReference type="ARBA" id="ARBA00001947"/>
    </source>
</evidence>
<evidence type="ECO:0000313" key="9">
    <source>
        <dbReference type="Proteomes" id="UP000319103"/>
    </source>
</evidence>
<keyword evidence="5" id="KW-0560">Oxidoreductase</keyword>
<dbReference type="PANTHER" id="PTHR43350">
    <property type="entry name" value="NAD-DEPENDENT ALCOHOL DEHYDROGENASE"/>
    <property type="match status" value="1"/>
</dbReference>
<dbReference type="SUPFAM" id="SSF50129">
    <property type="entry name" value="GroES-like"/>
    <property type="match status" value="1"/>
</dbReference>
<dbReference type="FunFam" id="3.40.50.720:FF:000003">
    <property type="entry name" value="S-(hydroxymethyl)glutathione dehydrogenase"/>
    <property type="match status" value="1"/>
</dbReference>
<accession>A0A540WAG2</accession>
<dbReference type="PROSITE" id="PS00059">
    <property type="entry name" value="ADH_ZINC"/>
    <property type="match status" value="1"/>
</dbReference>
<dbReference type="InterPro" id="IPR013154">
    <property type="entry name" value="ADH-like_N"/>
</dbReference>
<evidence type="ECO:0000256" key="3">
    <source>
        <dbReference type="ARBA" id="ARBA00022723"/>
    </source>
</evidence>
<comment type="cofactor">
    <cofactor evidence="1 6">
        <name>Zn(2+)</name>
        <dbReference type="ChEBI" id="CHEBI:29105"/>
    </cofactor>
</comment>
<evidence type="ECO:0000256" key="4">
    <source>
        <dbReference type="ARBA" id="ARBA00022833"/>
    </source>
</evidence>
<dbReference type="Gene3D" id="3.90.180.10">
    <property type="entry name" value="Medium-chain alcohol dehydrogenases, catalytic domain"/>
    <property type="match status" value="1"/>
</dbReference>
<reference evidence="8 9" key="1">
    <citation type="submission" date="2019-06" db="EMBL/GenBank/DDBJ databases">
        <title>Description of Kitasatospora acidophila sp. nov. isolated from pine grove soil, and reclassification of Streptomyces novaecaesareae to Kitasatospora novaeceasareae comb. nov.</title>
        <authorList>
            <person name="Kim M.J."/>
        </authorList>
    </citation>
    <scope>NUCLEOTIDE SEQUENCE [LARGE SCALE GENOMIC DNA]</scope>
    <source>
        <strain evidence="8 9">MMS16-CNU292</strain>
    </source>
</reference>
<dbReference type="InterPro" id="IPR011032">
    <property type="entry name" value="GroES-like_sf"/>
</dbReference>
<name>A0A540WAG2_9ACTN</name>
<dbReference type="InterPro" id="IPR013149">
    <property type="entry name" value="ADH-like_C"/>
</dbReference>
<dbReference type="InterPro" id="IPR002328">
    <property type="entry name" value="ADH_Zn_CS"/>
</dbReference>
<evidence type="ECO:0000256" key="5">
    <source>
        <dbReference type="ARBA" id="ARBA00023002"/>
    </source>
</evidence>
<dbReference type="Pfam" id="PF08240">
    <property type="entry name" value="ADH_N"/>
    <property type="match status" value="1"/>
</dbReference>
<dbReference type="PANTHER" id="PTHR43350:SF2">
    <property type="entry name" value="GROES-LIKE ZINC-BINDING ALCOHOL DEHYDROGENASE FAMILY PROTEIN"/>
    <property type="match status" value="1"/>
</dbReference>
<feature type="domain" description="Enoyl reductase (ER)" evidence="7">
    <location>
        <begin position="13"/>
        <end position="367"/>
    </location>
</feature>
<dbReference type="OrthoDB" id="334894at2"/>
<dbReference type="CDD" id="cd08278">
    <property type="entry name" value="benzyl_alcohol_DH"/>
    <property type="match status" value="1"/>
</dbReference>
<dbReference type="InterPro" id="IPR020843">
    <property type="entry name" value="ER"/>
</dbReference>
<dbReference type="Pfam" id="PF00107">
    <property type="entry name" value="ADH_zinc_N"/>
    <property type="match status" value="1"/>
</dbReference>
<dbReference type="GO" id="GO:0016491">
    <property type="term" value="F:oxidoreductase activity"/>
    <property type="evidence" value="ECO:0007669"/>
    <property type="project" value="UniProtKB-KW"/>
</dbReference>
<evidence type="ECO:0000259" key="7">
    <source>
        <dbReference type="SMART" id="SM00829"/>
    </source>
</evidence>
<evidence type="ECO:0000256" key="2">
    <source>
        <dbReference type="ARBA" id="ARBA00008072"/>
    </source>
</evidence>
<dbReference type="GO" id="GO:0008270">
    <property type="term" value="F:zinc ion binding"/>
    <property type="evidence" value="ECO:0007669"/>
    <property type="project" value="InterPro"/>
</dbReference>
<comment type="similarity">
    <text evidence="2 6">Belongs to the zinc-containing alcohol dehydrogenase family.</text>
</comment>
<dbReference type="EMBL" id="VIGB01000003">
    <property type="protein sequence ID" value="TQF05996.1"/>
    <property type="molecule type" value="Genomic_DNA"/>
</dbReference>
<keyword evidence="9" id="KW-1185">Reference proteome</keyword>
<dbReference type="AlphaFoldDB" id="A0A540WAG2"/>
<dbReference type="SUPFAM" id="SSF51735">
    <property type="entry name" value="NAD(P)-binding Rossmann-fold domains"/>
    <property type="match status" value="1"/>
</dbReference>
<keyword evidence="4 6" id="KW-0862">Zinc</keyword>
<dbReference type="Gene3D" id="3.40.50.720">
    <property type="entry name" value="NAD(P)-binding Rossmann-like Domain"/>
    <property type="match status" value="1"/>
</dbReference>
<keyword evidence="3 6" id="KW-0479">Metal-binding</keyword>
<evidence type="ECO:0000256" key="6">
    <source>
        <dbReference type="RuleBase" id="RU361277"/>
    </source>
</evidence>
<gene>
    <name evidence="8" type="ORF">E6W39_31945</name>
</gene>
<organism evidence="8 9">
    <name type="scientific">Kitasatospora acidiphila</name>
    <dbReference type="NCBI Taxonomy" id="2567942"/>
    <lineage>
        <taxon>Bacteria</taxon>
        <taxon>Bacillati</taxon>
        <taxon>Actinomycetota</taxon>
        <taxon>Actinomycetes</taxon>
        <taxon>Kitasatosporales</taxon>
        <taxon>Streptomycetaceae</taxon>
        <taxon>Kitasatospora</taxon>
    </lineage>
</organism>
<dbReference type="SMART" id="SM00829">
    <property type="entry name" value="PKS_ER"/>
    <property type="match status" value="1"/>
</dbReference>
<comment type="caution">
    <text evidence="8">The sequence shown here is derived from an EMBL/GenBank/DDBJ whole genome shotgun (WGS) entry which is preliminary data.</text>
</comment>